<feature type="transmembrane region" description="Helical" evidence="2">
    <location>
        <begin position="317"/>
        <end position="339"/>
    </location>
</feature>
<accession>A0A7D5UL57</accession>
<sequence length="357" mass="39238">MFRFLCFLPVIVVANALSGVSFTIVSQINPVILQCRASFDASKDKIITFEWTEAPNIKLATNVYKTEKSSFSTTVHNMTVVNNTSIILHNSSELISRIVILPVSNESIVCQTHDNSNLTCEVYSSNVTDNIIVSSNTVSLTTDETHYSTISTLTSTQQSTINETHYSTTPLPLTQHSNRHTLSTKRSNYFPSTTAISIEQSTSSSTDISHLTTDEPDLSSTKPTHNVSSSNETQPALTTMFETYATEENFSGDQSSIDSNIASTEAIVTSSHIKLSHNDITTADMSTVGSDIKRSNVIGNYMQFSDPNSIHDMIKGVMIGSGISVATVVVILLVIQFIYQCDKIRKIRVYNIKHVQV</sequence>
<dbReference type="PROSITE" id="PS50835">
    <property type="entry name" value="IG_LIKE"/>
    <property type="match status" value="1"/>
</dbReference>
<keyword evidence="2" id="KW-0812">Transmembrane</keyword>
<feature type="region of interest" description="Disordered" evidence="1">
    <location>
        <begin position="200"/>
        <end position="236"/>
    </location>
</feature>
<protein>
    <submittedName>
        <fullName evidence="3">Uncharacterized protein</fullName>
    </submittedName>
</protein>
<dbReference type="InterPro" id="IPR007110">
    <property type="entry name" value="Ig-like_dom"/>
</dbReference>
<dbReference type="EMBL" id="MN562489">
    <property type="protein sequence ID" value="QLI60747.1"/>
    <property type="molecule type" value="Genomic_DNA"/>
</dbReference>
<keyword evidence="2" id="KW-1133">Transmembrane helix</keyword>
<reference evidence="3 4" key="1">
    <citation type="submission" date="2019-10" db="EMBL/GenBank/DDBJ databases">
        <authorList>
            <person name="Kayansamruaj P."/>
        </authorList>
    </citation>
    <scope>NUCLEOTIDE SEQUENCE [LARGE SCALE GENOMIC DNA]</scope>
    <source>
        <strain evidence="3">SDDV_Thai_2019</strain>
    </source>
</reference>
<organism evidence="3 4">
    <name type="scientific">Scale drop disease virus</name>
    <dbReference type="NCBI Taxonomy" id="1697349"/>
    <lineage>
        <taxon>Viruses</taxon>
        <taxon>Varidnaviria</taxon>
        <taxon>Bamfordvirae</taxon>
        <taxon>Nucleocytoviricota</taxon>
        <taxon>Megaviricetes</taxon>
        <taxon>Pimascovirales</taxon>
        <taxon>Pimascovirales incertae sedis</taxon>
        <taxon>Iridoviridae</taxon>
        <taxon>Alphairidovirinae</taxon>
        <taxon>Megalocytivirus</taxon>
        <taxon>Megalocytivirus lates1</taxon>
    </lineage>
</organism>
<evidence type="ECO:0000256" key="1">
    <source>
        <dbReference type="SAM" id="MobiDB-lite"/>
    </source>
</evidence>
<dbReference type="Proteomes" id="UP000510602">
    <property type="component" value="Segment"/>
</dbReference>
<evidence type="ECO:0000256" key="2">
    <source>
        <dbReference type="SAM" id="Phobius"/>
    </source>
</evidence>
<feature type="compositionally biased region" description="Polar residues" evidence="1">
    <location>
        <begin position="200"/>
        <end position="211"/>
    </location>
</feature>
<name>A0A7D5UL57_9VIRU</name>
<keyword evidence="2" id="KW-0472">Membrane</keyword>
<evidence type="ECO:0000313" key="4">
    <source>
        <dbReference type="Proteomes" id="UP000510602"/>
    </source>
</evidence>
<proteinExistence type="predicted"/>
<evidence type="ECO:0000313" key="3">
    <source>
        <dbReference type="EMBL" id="QLI60747.1"/>
    </source>
</evidence>
<feature type="compositionally biased region" description="Polar residues" evidence="1">
    <location>
        <begin position="218"/>
        <end position="236"/>
    </location>
</feature>